<accession>A0A4Y8UJQ0</accession>
<evidence type="ECO:0000256" key="5">
    <source>
        <dbReference type="ARBA" id="ARBA00023136"/>
    </source>
</evidence>
<gene>
    <name evidence="7" type="ORF">E3W66_06640</name>
</gene>
<protein>
    <recommendedName>
        <fullName evidence="6">SURF1-like protein</fullName>
    </recommendedName>
</protein>
<reference evidence="7 8" key="1">
    <citation type="submission" date="2019-03" db="EMBL/GenBank/DDBJ databases">
        <title>Draft genome of Gammaproteobacteria bacterium LSUCC0057, a member of the SAR92 clade.</title>
        <authorList>
            <person name="Lanclos V.C."/>
            <person name="Doiron C."/>
            <person name="Henson M.W."/>
            <person name="Thrash J.C."/>
        </authorList>
    </citation>
    <scope>NUCLEOTIDE SEQUENCE [LARGE SCALE GENOMIC DNA]</scope>
    <source>
        <strain evidence="7 8">LSUCC0057</strain>
    </source>
</reference>
<keyword evidence="8" id="KW-1185">Reference proteome</keyword>
<keyword evidence="5 6" id="KW-0472">Membrane</keyword>
<evidence type="ECO:0000313" key="7">
    <source>
        <dbReference type="EMBL" id="TFH67919.1"/>
    </source>
</evidence>
<dbReference type="InterPro" id="IPR045214">
    <property type="entry name" value="Surf1/Surf4"/>
</dbReference>
<dbReference type="OrthoDB" id="9789940at2"/>
<evidence type="ECO:0000256" key="1">
    <source>
        <dbReference type="ARBA" id="ARBA00004370"/>
    </source>
</evidence>
<proteinExistence type="inferred from homology"/>
<keyword evidence="6" id="KW-1003">Cell membrane</keyword>
<evidence type="ECO:0000256" key="3">
    <source>
        <dbReference type="ARBA" id="ARBA00022692"/>
    </source>
</evidence>
<dbReference type="GO" id="GO:0005886">
    <property type="term" value="C:plasma membrane"/>
    <property type="evidence" value="ECO:0007669"/>
    <property type="project" value="UniProtKB-SubCell"/>
</dbReference>
<organism evidence="7 8">
    <name type="scientific">Gammaproteobacteria bacterium LSUCC0057</name>
    <dbReference type="NCBI Taxonomy" id="2559237"/>
    <lineage>
        <taxon>Bacteria</taxon>
        <taxon>Pseudomonadati</taxon>
        <taxon>Pseudomonadota</taxon>
        <taxon>Gammaproteobacteria</taxon>
        <taxon>Cellvibrionales</taxon>
        <taxon>Porticoccaceae</taxon>
        <taxon>SAR92 clade</taxon>
    </lineage>
</organism>
<dbReference type="Proteomes" id="UP000298133">
    <property type="component" value="Unassembled WGS sequence"/>
</dbReference>
<dbReference type="PANTHER" id="PTHR23427">
    <property type="entry name" value="SURFEIT LOCUS PROTEIN"/>
    <property type="match status" value="1"/>
</dbReference>
<keyword evidence="3 6" id="KW-0812">Transmembrane</keyword>
<dbReference type="EMBL" id="SPIA01000002">
    <property type="protein sequence ID" value="TFH67919.1"/>
    <property type="molecule type" value="Genomic_DNA"/>
</dbReference>
<evidence type="ECO:0000313" key="8">
    <source>
        <dbReference type="Proteomes" id="UP000298133"/>
    </source>
</evidence>
<dbReference type="AlphaFoldDB" id="A0A4Y8UJQ0"/>
<evidence type="ECO:0000256" key="6">
    <source>
        <dbReference type="RuleBase" id="RU363076"/>
    </source>
</evidence>
<dbReference type="InterPro" id="IPR002994">
    <property type="entry name" value="Surf1/Shy1"/>
</dbReference>
<evidence type="ECO:0000256" key="2">
    <source>
        <dbReference type="ARBA" id="ARBA00007165"/>
    </source>
</evidence>
<dbReference type="Pfam" id="PF02104">
    <property type="entry name" value="SURF1"/>
    <property type="match status" value="1"/>
</dbReference>
<feature type="transmembrane region" description="Helical" evidence="6">
    <location>
        <begin position="20"/>
        <end position="38"/>
    </location>
</feature>
<dbReference type="PROSITE" id="PS50895">
    <property type="entry name" value="SURF1"/>
    <property type="match status" value="1"/>
</dbReference>
<dbReference type="PANTHER" id="PTHR23427:SF2">
    <property type="entry name" value="SURFEIT LOCUS PROTEIN 1"/>
    <property type="match status" value="1"/>
</dbReference>
<dbReference type="CDD" id="cd06662">
    <property type="entry name" value="SURF1"/>
    <property type="match status" value="1"/>
</dbReference>
<name>A0A4Y8UJQ0_9GAMM</name>
<comment type="subcellular location">
    <subcellularLocation>
        <location evidence="6">Cell membrane</location>
        <topology evidence="6">Multi-pass membrane protein</topology>
    </subcellularLocation>
    <subcellularLocation>
        <location evidence="1">Membrane</location>
    </subcellularLocation>
</comment>
<feature type="transmembrane region" description="Helical" evidence="6">
    <location>
        <begin position="224"/>
        <end position="246"/>
    </location>
</feature>
<sequence length="258" mass="29298">MRGSTNDRQPFRWQPNRVGLLLSCLFLPLLLWLGYWQLDRAELKQRILSQYQTNQAAPRVELGQLTDSVNLQYRRVWVEGSYQLVPTFVVDNKVRNGRPGYEILQIFVPSNGGAALLVNRGWVAAAADRGTLPQLDTPTGLVRLEGELYQRLAGGLQLDDRVAPPLAAQQRVGWLDVGRVEQWLQQPLYRYQLRLDRAAPGALQTGWPVVAIYPHKHTGYAVQWFIMAAVLLLLTLLANSNLLAWLRARRQRGPIDND</sequence>
<comment type="caution">
    <text evidence="7">The sequence shown here is derived from an EMBL/GenBank/DDBJ whole genome shotgun (WGS) entry which is preliminary data.</text>
</comment>
<evidence type="ECO:0000256" key="4">
    <source>
        <dbReference type="ARBA" id="ARBA00022989"/>
    </source>
</evidence>
<comment type="similarity">
    <text evidence="2 6">Belongs to the SURF1 family.</text>
</comment>
<keyword evidence="4 6" id="KW-1133">Transmembrane helix</keyword>